<dbReference type="CDD" id="cd01837">
    <property type="entry name" value="SGNH_plant_lipase_like"/>
    <property type="match status" value="1"/>
</dbReference>
<dbReference type="SUPFAM" id="SSF52266">
    <property type="entry name" value="SGNH hydrolase"/>
    <property type="match status" value="1"/>
</dbReference>
<dbReference type="Gene3D" id="3.40.50.1110">
    <property type="entry name" value="SGNH hydrolase"/>
    <property type="match status" value="1"/>
</dbReference>
<dbReference type="GO" id="GO:0016788">
    <property type="term" value="F:hydrolase activity, acting on ester bonds"/>
    <property type="evidence" value="ECO:0007669"/>
    <property type="project" value="InterPro"/>
</dbReference>
<comment type="similarity">
    <text evidence="1">Belongs to the 'GDSL' lipolytic enzyme family.</text>
</comment>
<gene>
    <name evidence="3" type="ORF">L1049_012735</name>
</gene>
<dbReference type="EMBL" id="JBBPBK010000008">
    <property type="protein sequence ID" value="KAK9279060.1"/>
    <property type="molecule type" value="Genomic_DNA"/>
</dbReference>
<sequence length="399" mass="44610">MALFFFFFLHVFFTILNSCNAKTPPKFPAILIFGDSTVDTGNNNFILTPFRADHFPYGQEFPGHVPSGRFSDGKLVPDFLASELGIKESVVPPFLDPNLSGDELRTGVSFASAGSGLDDLTSVIAGVIPMSRQIEYFKIYVKKLEEMVGKGEAKKILNGALVIICSGTNDFGFSFYDIPTRRFEFNISGYQDFLQNRLQNFVKELYDFGCRKIVIAGLPPVGCLPIQMTIHFGDPIHGTCLEDQNSDSQSYNQKLKKLLPHIQESLLGSTIVYADIYENVIDMINRPQKYGFVETKRGCCGTGLVETGPLCNLITPTCANPSQYLPDLDPRSSVVTIVRDLHSNLYLKGIQKENERKEKKMLKSSSYNCINEPWTNSDCVSMAQCYLPLQGLSHRRIKN</sequence>
<dbReference type="AlphaFoldDB" id="A0AAP0RK10"/>
<dbReference type="InterPro" id="IPR050592">
    <property type="entry name" value="GDSL_lipolytic_enzyme"/>
</dbReference>
<dbReference type="Pfam" id="PF00657">
    <property type="entry name" value="Lipase_GDSL"/>
    <property type="match status" value="1"/>
</dbReference>
<accession>A0AAP0RK10</accession>
<protein>
    <recommendedName>
        <fullName evidence="5">GDSL esterase/lipase At2g30310-like</fullName>
    </recommendedName>
</protein>
<dbReference type="InterPro" id="IPR035669">
    <property type="entry name" value="SGNH_plant_lipase-like"/>
</dbReference>
<name>A0AAP0RK10_LIQFO</name>
<feature type="chain" id="PRO_5042910908" description="GDSL esterase/lipase At2g30310-like" evidence="2">
    <location>
        <begin position="22"/>
        <end position="399"/>
    </location>
</feature>
<dbReference type="PANTHER" id="PTHR45642">
    <property type="entry name" value="GDSL ESTERASE/LIPASE EXL3"/>
    <property type="match status" value="1"/>
</dbReference>
<feature type="signal peptide" evidence="2">
    <location>
        <begin position="1"/>
        <end position="21"/>
    </location>
</feature>
<dbReference type="PANTHER" id="PTHR45642:SF30">
    <property type="entry name" value="SGNH HYDROLASE-TYPE ESTERASE DOMAIN-CONTAINING PROTEIN"/>
    <property type="match status" value="1"/>
</dbReference>
<organism evidence="3 4">
    <name type="scientific">Liquidambar formosana</name>
    <name type="common">Formosan gum</name>
    <dbReference type="NCBI Taxonomy" id="63359"/>
    <lineage>
        <taxon>Eukaryota</taxon>
        <taxon>Viridiplantae</taxon>
        <taxon>Streptophyta</taxon>
        <taxon>Embryophyta</taxon>
        <taxon>Tracheophyta</taxon>
        <taxon>Spermatophyta</taxon>
        <taxon>Magnoliopsida</taxon>
        <taxon>eudicotyledons</taxon>
        <taxon>Gunneridae</taxon>
        <taxon>Pentapetalae</taxon>
        <taxon>Saxifragales</taxon>
        <taxon>Altingiaceae</taxon>
        <taxon>Liquidambar</taxon>
    </lineage>
</organism>
<reference evidence="3 4" key="1">
    <citation type="journal article" date="2024" name="Plant J.">
        <title>Genome sequences and population genomics reveal climatic adaptation and genomic divergence between two closely related sweetgum species.</title>
        <authorList>
            <person name="Xu W.Q."/>
            <person name="Ren C.Q."/>
            <person name="Zhang X.Y."/>
            <person name="Comes H.P."/>
            <person name="Liu X.H."/>
            <person name="Li Y.G."/>
            <person name="Kettle C.J."/>
            <person name="Jalonen R."/>
            <person name="Gaisberger H."/>
            <person name="Ma Y.Z."/>
            <person name="Qiu Y.X."/>
        </authorList>
    </citation>
    <scope>NUCLEOTIDE SEQUENCE [LARGE SCALE GENOMIC DNA]</scope>
    <source>
        <strain evidence="3">Hangzhou</strain>
    </source>
</reference>
<evidence type="ECO:0000313" key="3">
    <source>
        <dbReference type="EMBL" id="KAK9279060.1"/>
    </source>
</evidence>
<keyword evidence="2" id="KW-0732">Signal</keyword>
<evidence type="ECO:0000313" key="4">
    <source>
        <dbReference type="Proteomes" id="UP001415857"/>
    </source>
</evidence>
<evidence type="ECO:0000256" key="1">
    <source>
        <dbReference type="ARBA" id="ARBA00008668"/>
    </source>
</evidence>
<dbReference type="InterPro" id="IPR001087">
    <property type="entry name" value="GDSL"/>
</dbReference>
<evidence type="ECO:0000256" key="2">
    <source>
        <dbReference type="SAM" id="SignalP"/>
    </source>
</evidence>
<dbReference type="Proteomes" id="UP001415857">
    <property type="component" value="Unassembled WGS sequence"/>
</dbReference>
<comment type="caution">
    <text evidence="3">The sequence shown here is derived from an EMBL/GenBank/DDBJ whole genome shotgun (WGS) entry which is preliminary data.</text>
</comment>
<evidence type="ECO:0008006" key="5">
    <source>
        <dbReference type="Google" id="ProtNLM"/>
    </source>
</evidence>
<dbReference type="InterPro" id="IPR036514">
    <property type="entry name" value="SGNH_hydro_sf"/>
</dbReference>
<proteinExistence type="inferred from homology"/>
<keyword evidence="4" id="KW-1185">Reference proteome</keyword>